<feature type="compositionally biased region" description="Gly residues" evidence="6">
    <location>
        <begin position="532"/>
        <end position="543"/>
    </location>
</feature>
<dbReference type="InterPro" id="IPR004477">
    <property type="entry name" value="ComEC_N"/>
</dbReference>
<feature type="transmembrane region" description="Helical" evidence="7">
    <location>
        <begin position="384"/>
        <end position="407"/>
    </location>
</feature>
<evidence type="ECO:0000313" key="9">
    <source>
        <dbReference type="EMBL" id="GAA4404870.1"/>
    </source>
</evidence>
<dbReference type="Proteomes" id="UP001500635">
    <property type="component" value="Unassembled WGS sequence"/>
</dbReference>
<evidence type="ECO:0000259" key="8">
    <source>
        <dbReference type="Pfam" id="PF03772"/>
    </source>
</evidence>
<evidence type="ECO:0000256" key="6">
    <source>
        <dbReference type="SAM" id="MobiDB-lite"/>
    </source>
</evidence>
<evidence type="ECO:0000256" key="4">
    <source>
        <dbReference type="ARBA" id="ARBA00022989"/>
    </source>
</evidence>
<dbReference type="PANTHER" id="PTHR30619:SF7">
    <property type="entry name" value="BETA-LACTAMASE DOMAIN PROTEIN"/>
    <property type="match status" value="1"/>
</dbReference>
<feature type="transmembrane region" description="Helical" evidence="7">
    <location>
        <begin position="480"/>
        <end position="499"/>
    </location>
</feature>
<sequence length="559" mass="56391">MTVRTAPDLRLVPAVAAVWLVTLCCLRPGCPWQLIAAVPGLACAVLVPLARRQTGGNVGSALWVVVGAAALACCAAVGTGLRVDLRDAAAIGRWDGHATVISVHVDEWPRQLGGKPGGHLDASRMLVPATAVAVAVEAADHGAPAQVPTRDRVVIVGAVAHLARLVPGETVEVRARVLRSERPGLTTAVLLATAEPRLLHPAPARYRIAAAVRRGFAVVAAASLPPLAAGLLPGLVLGDESATAPTVRGDFVASGLTHLTAVSGANFAVVTMCVLGLCTVIGLPRAARVAVTVGAIGAFVLLVGPTGSVVRAAVMGLFGVAAVALRRTGESTAALAAAVVVLLLARPQLAGDPGFALSVAATTGLLWWAPGVADWLMCRGLPRAVAGVLAICLVAQLVTTPLIVALSGRLPTGAFAANVIAGPVIPLITVVGTAAAVLAVPLPAVAELLARVTGPGVAWLLGVAHFFARWPTVTVPAGPVAGLATAAVGSAVGVVWQHVKRGRGRRYSGARRGGDRGPPGRAGYRSDRGRGARGGGGRRGGIGPRQRGRRRAGDPAAGR</sequence>
<name>A0ABP8KE12_9ACTN</name>
<evidence type="ECO:0000256" key="3">
    <source>
        <dbReference type="ARBA" id="ARBA00022692"/>
    </source>
</evidence>
<evidence type="ECO:0000256" key="7">
    <source>
        <dbReference type="SAM" id="Phobius"/>
    </source>
</evidence>
<evidence type="ECO:0000256" key="2">
    <source>
        <dbReference type="ARBA" id="ARBA00022475"/>
    </source>
</evidence>
<keyword evidence="4 7" id="KW-1133">Transmembrane helix</keyword>
<comment type="subcellular location">
    <subcellularLocation>
        <location evidence="1">Cell membrane</location>
        <topology evidence="1">Multi-pass membrane protein</topology>
    </subcellularLocation>
</comment>
<protein>
    <submittedName>
        <fullName evidence="9">ComEC/Rec2 family competence protein</fullName>
    </submittedName>
</protein>
<keyword evidence="2" id="KW-1003">Cell membrane</keyword>
<dbReference type="PANTHER" id="PTHR30619">
    <property type="entry name" value="DNA INTERNALIZATION/COMPETENCE PROTEIN COMEC/REC2"/>
    <property type="match status" value="1"/>
</dbReference>
<evidence type="ECO:0000256" key="1">
    <source>
        <dbReference type="ARBA" id="ARBA00004651"/>
    </source>
</evidence>
<organism evidence="9 10">
    <name type="scientific">Tsukamurella soli</name>
    <dbReference type="NCBI Taxonomy" id="644556"/>
    <lineage>
        <taxon>Bacteria</taxon>
        <taxon>Bacillati</taxon>
        <taxon>Actinomycetota</taxon>
        <taxon>Actinomycetes</taxon>
        <taxon>Mycobacteriales</taxon>
        <taxon>Tsukamurellaceae</taxon>
        <taxon>Tsukamurella</taxon>
    </lineage>
</organism>
<feature type="region of interest" description="Disordered" evidence="6">
    <location>
        <begin position="505"/>
        <end position="559"/>
    </location>
</feature>
<feature type="transmembrane region" description="Helical" evidence="7">
    <location>
        <begin position="355"/>
        <end position="377"/>
    </location>
</feature>
<feature type="transmembrane region" description="Helical" evidence="7">
    <location>
        <begin position="419"/>
        <end position="441"/>
    </location>
</feature>
<feature type="transmembrane region" description="Helical" evidence="7">
    <location>
        <begin position="215"/>
        <end position="236"/>
    </location>
</feature>
<feature type="transmembrane region" description="Helical" evidence="7">
    <location>
        <begin position="60"/>
        <end position="83"/>
    </location>
</feature>
<proteinExistence type="predicted"/>
<reference evidence="10" key="1">
    <citation type="journal article" date="2019" name="Int. J. Syst. Evol. Microbiol.">
        <title>The Global Catalogue of Microorganisms (GCM) 10K type strain sequencing project: providing services to taxonomists for standard genome sequencing and annotation.</title>
        <authorList>
            <consortium name="The Broad Institute Genomics Platform"/>
            <consortium name="The Broad Institute Genome Sequencing Center for Infectious Disease"/>
            <person name="Wu L."/>
            <person name="Ma J."/>
        </authorList>
    </citation>
    <scope>NUCLEOTIDE SEQUENCE [LARGE SCALE GENOMIC DNA]</scope>
    <source>
        <strain evidence="10">JCM 17688</strain>
    </source>
</reference>
<keyword evidence="3 7" id="KW-0812">Transmembrane</keyword>
<accession>A0ABP8KE12</accession>
<keyword evidence="10" id="KW-1185">Reference proteome</keyword>
<dbReference type="EMBL" id="BAABFR010000129">
    <property type="protein sequence ID" value="GAA4404870.1"/>
    <property type="molecule type" value="Genomic_DNA"/>
</dbReference>
<evidence type="ECO:0000256" key="5">
    <source>
        <dbReference type="ARBA" id="ARBA00023136"/>
    </source>
</evidence>
<gene>
    <name evidence="9" type="ORF">GCM10023147_47680</name>
</gene>
<dbReference type="RefSeq" id="WP_345000933.1">
    <property type="nucleotide sequence ID" value="NZ_BAABFR010000129.1"/>
</dbReference>
<feature type="transmembrane region" description="Helical" evidence="7">
    <location>
        <begin position="286"/>
        <end position="303"/>
    </location>
</feature>
<feature type="transmembrane region" description="Helical" evidence="7">
    <location>
        <begin position="448"/>
        <end position="468"/>
    </location>
</feature>
<feature type="transmembrane region" description="Helical" evidence="7">
    <location>
        <begin position="256"/>
        <end position="279"/>
    </location>
</feature>
<dbReference type="NCBIfam" id="TIGR00360">
    <property type="entry name" value="ComEC_N-term"/>
    <property type="match status" value="1"/>
</dbReference>
<keyword evidence="5 7" id="KW-0472">Membrane</keyword>
<dbReference type="Pfam" id="PF03772">
    <property type="entry name" value="Competence"/>
    <property type="match status" value="1"/>
</dbReference>
<comment type="caution">
    <text evidence="9">The sequence shown here is derived from an EMBL/GenBank/DDBJ whole genome shotgun (WGS) entry which is preliminary data.</text>
</comment>
<feature type="domain" description="ComEC/Rec2-related protein" evidence="8">
    <location>
        <begin position="235"/>
        <end position="498"/>
    </location>
</feature>
<dbReference type="InterPro" id="IPR052159">
    <property type="entry name" value="Competence_DNA_uptake"/>
</dbReference>
<evidence type="ECO:0000313" key="10">
    <source>
        <dbReference type="Proteomes" id="UP001500635"/>
    </source>
</evidence>